<accession>A0A4P7XK33</accession>
<dbReference type="AlphaFoldDB" id="A0A4P7XK33"/>
<evidence type="ECO:0000313" key="2">
    <source>
        <dbReference type="Proteomes" id="UP000298049"/>
    </source>
</evidence>
<protein>
    <submittedName>
        <fullName evidence="1">Uncharacterized protein</fullName>
    </submittedName>
</protein>
<dbReference type="Proteomes" id="UP000298049">
    <property type="component" value="Chromosome"/>
</dbReference>
<dbReference type="EMBL" id="CP031093">
    <property type="protein sequence ID" value="QCF27471.1"/>
    <property type="molecule type" value="Genomic_DNA"/>
</dbReference>
<reference evidence="1 2" key="1">
    <citation type="submission" date="2018-07" db="EMBL/GenBank/DDBJ databases">
        <title>Marsedoiliclastica nanhaica gen. nov. sp. nov., a novel marine hydrocarbonoclastic bacterium isolated from an in-situ enriched hydrocarbon-degrading consortium in deep-sea sediment.</title>
        <authorList>
            <person name="Dong C."/>
            <person name="Ma T."/>
            <person name="Liu R."/>
            <person name="Shao Z."/>
        </authorList>
    </citation>
    <scope>NUCLEOTIDE SEQUENCE [LARGE SCALE GENOMIC DNA]</scope>
    <source>
        <strain evidence="2">soil36-7</strain>
    </source>
</reference>
<organism evidence="1 2">
    <name type="scientific">Hydrocarboniclastica marina</name>
    <dbReference type="NCBI Taxonomy" id="2259620"/>
    <lineage>
        <taxon>Bacteria</taxon>
        <taxon>Pseudomonadati</taxon>
        <taxon>Pseudomonadota</taxon>
        <taxon>Gammaproteobacteria</taxon>
        <taxon>Alteromonadales</taxon>
        <taxon>Alteromonadaceae</taxon>
        <taxon>Hydrocarboniclastica</taxon>
    </lineage>
</organism>
<proteinExistence type="predicted"/>
<gene>
    <name evidence="1" type="ORF">soil367_16925</name>
</gene>
<keyword evidence="2" id="KW-1185">Reference proteome</keyword>
<dbReference type="KEGG" id="hmi:soil367_16925"/>
<name>A0A4P7XK33_9ALTE</name>
<sequence length="222" mass="24653">MVGAIKLFSWIAMMEARLSSVDVNKADIQLMVELGMSADYMRALQGGTLPLPELDPLKSERSFYELTPTEIEVLRAGGAYGLDDEEDFCLVHYANLRGLIEEGRQFLSQCYDITQTAYLLQVSTDEAEALATQTDPILHTFQLGAGPWFFPRWQFIGSGTVPHLKPLLSVAGASIAPMILSRIMLSKHVDLETETTLCPRDWLVEGLDVEPVLKLMRETSSG</sequence>
<evidence type="ECO:0000313" key="1">
    <source>
        <dbReference type="EMBL" id="QCF27471.1"/>
    </source>
</evidence>